<dbReference type="Proteomes" id="UP001396334">
    <property type="component" value="Unassembled WGS sequence"/>
</dbReference>
<dbReference type="InterPro" id="IPR040361">
    <property type="entry name" value="TPD1"/>
</dbReference>
<evidence type="ECO:0000313" key="3">
    <source>
        <dbReference type="EMBL" id="KAK9027155.1"/>
    </source>
</evidence>
<name>A0ABR2SQ35_9ROSI</name>
<proteinExistence type="predicted"/>
<dbReference type="PANTHER" id="PTHR33184:SF11">
    <property type="entry name" value="BETA-1,3-N-ACETYLGLUCOSAMINYLTRANSFERASE FAMILY PROTEIN"/>
    <property type="match status" value="1"/>
</dbReference>
<dbReference type="EMBL" id="JBBPBN010000012">
    <property type="protein sequence ID" value="KAK9027155.1"/>
    <property type="molecule type" value="Genomic_DNA"/>
</dbReference>
<feature type="signal peptide" evidence="2">
    <location>
        <begin position="1"/>
        <end position="22"/>
    </location>
</feature>
<accession>A0ABR2SQ35</accession>
<sequence>MASYSKVFVAVLVLCLVSQGFSLCSLNDIVVGTVRTGKEIQGKAEWKVTITNNCKCSQHALKLACKGFQSVEPVDPSIFEQQGDDCLVIQGNALKGFASVSFSYAWDPPFFMFPSSSVVDNPC</sequence>
<keyword evidence="4" id="KW-1185">Reference proteome</keyword>
<evidence type="ECO:0000256" key="2">
    <source>
        <dbReference type="SAM" id="SignalP"/>
    </source>
</evidence>
<feature type="chain" id="PRO_5045167843" evidence="2">
    <location>
        <begin position="23"/>
        <end position="123"/>
    </location>
</feature>
<evidence type="ECO:0000256" key="1">
    <source>
        <dbReference type="ARBA" id="ARBA00022729"/>
    </source>
</evidence>
<dbReference type="PANTHER" id="PTHR33184">
    <property type="entry name" value="PROTEIN TAPETUM DETERMINANT 1-LIKE-RELATED"/>
    <property type="match status" value="1"/>
</dbReference>
<evidence type="ECO:0000313" key="4">
    <source>
        <dbReference type="Proteomes" id="UP001396334"/>
    </source>
</evidence>
<dbReference type="Pfam" id="PF24068">
    <property type="entry name" value="TPD1_C"/>
    <property type="match status" value="1"/>
</dbReference>
<gene>
    <name evidence="3" type="ORF">V6N11_066998</name>
</gene>
<comment type="caution">
    <text evidence="3">The sequence shown here is derived from an EMBL/GenBank/DDBJ whole genome shotgun (WGS) entry which is preliminary data.</text>
</comment>
<reference evidence="3 4" key="1">
    <citation type="journal article" date="2024" name="G3 (Bethesda)">
        <title>Genome assembly of Hibiscus sabdariffa L. provides insights into metabolisms of medicinal natural products.</title>
        <authorList>
            <person name="Kim T."/>
        </authorList>
    </citation>
    <scope>NUCLEOTIDE SEQUENCE [LARGE SCALE GENOMIC DNA]</scope>
    <source>
        <strain evidence="3">TK-2024</strain>
        <tissue evidence="3">Old leaves</tissue>
    </source>
</reference>
<protein>
    <submittedName>
        <fullName evidence="3">Uncharacterized protein</fullName>
    </submittedName>
</protein>
<keyword evidence="1 2" id="KW-0732">Signal</keyword>
<organism evidence="3 4">
    <name type="scientific">Hibiscus sabdariffa</name>
    <name type="common">roselle</name>
    <dbReference type="NCBI Taxonomy" id="183260"/>
    <lineage>
        <taxon>Eukaryota</taxon>
        <taxon>Viridiplantae</taxon>
        <taxon>Streptophyta</taxon>
        <taxon>Embryophyta</taxon>
        <taxon>Tracheophyta</taxon>
        <taxon>Spermatophyta</taxon>
        <taxon>Magnoliopsida</taxon>
        <taxon>eudicotyledons</taxon>
        <taxon>Gunneridae</taxon>
        <taxon>Pentapetalae</taxon>
        <taxon>rosids</taxon>
        <taxon>malvids</taxon>
        <taxon>Malvales</taxon>
        <taxon>Malvaceae</taxon>
        <taxon>Malvoideae</taxon>
        <taxon>Hibiscus</taxon>
    </lineage>
</organism>